<keyword evidence="3" id="KW-0238">DNA-binding</keyword>
<evidence type="ECO:0000259" key="7">
    <source>
        <dbReference type="Pfam" id="PF04542"/>
    </source>
</evidence>
<evidence type="ECO:0000256" key="2">
    <source>
        <dbReference type="ARBA" id="ARBA00023082"/>
    </source>
</evidence>
<evidence type="ECO:0000256" key="3">
    <source>
        <dbReference type="ARBA" id="ARBA00023125"/>
    </source>
</evidence>
<dbReference type="Gene3D" id="1.10.1740.10">
    <property type="match status" value="1"/>
</dbReference>
<keyword evidence="4" id="KW-0804">Transcription</keyword>
<evidence type="ECO:0000313" key="10">
    <source>
        <dbReference type="Proteomes" id="UP000618382"/>
    </source>
</evidence>
<dbReference type="EMBL" id="BONN01000011">
    <property type="protein sequence ID" value="GIG34021.1"/>
    <property type="molecule type" value="Genomic_DNA"/>
</dbReference>
<keyword evidence="2" id="KW-0731">Sigma factor</keyword>
<dbReference type="Gene3D" id="1.20.140.160">
    <property type="match status" value="1"/>
</dbReference>
<dbReference type="SUPFAM" id="SSF88659">
    <property type="entry name" value="Sigma3 and sigma4 domains of RNA polymerase sigma factors"/>
    <property type="match status" value="2"/>
</dbReference>
<feature type="domain" description="RNA polymerase sigma-70 region 3" evidence="6">
    <location>
        <begin position="118"/>
        <end position="185"/>
    </location>
</feature>
<accession>A0ABQ4DE68</accession>
<feature type="compositionally biased region" description="Polar residues" evidence="5">
    <location>
        <begin position="10"/>
        <end position="30"/>
    </location>
</feature>
<dbReference type="PANTHER" id="PTHR30385:SF7">
    <property type="entry name" value="RNA POLYMERASE SIGMA FACTOR FLIA"/>
    <property type="match status" value="1"/>
</dbReference>
<sequence>MGHGDRSRTGRTSTLKRSNASTDRTSVSTHTTADDLALAHMALVGYNVTEMLHRVPPSVSRDELASAGYLALVQAARAYDPSTNVPFARYASLRIKGALLDELRSMDWASRGTRRRGRELDQAAERLHATLGRTPTRDELAAALGTDVSTVDATRAAAERRVLSLDLPDSGVAETVRDDQQTPEESLIASERVHWLRTAVDVLPERLRVVVAGLYLEDRTVADVAAELGVTQSRISQLRTEALTLLRDGLNTAFDPDLVPAPERPDGVAERRRQGYFAAIAARAALAPAAPEGTVPTQRPAPAAAPVVRGVA</sequence>
<feature type="region of interest" description="Disordered" evidence="5">
    <location>
        <begin position="289"/>
        <end position="312"/>
    </location>
</feature>
<keyword evidence="10" id="KW-1185">Reference proteome</keyword>
<dbReference type="NCBIfam" id="TIGR02937">
    <property type="entry name" value="sigma70-ECF"/>
    <property type="match status" value="1"/>
</dbReference>
<dbReference type="Pfam" id="PF04542">
    <property type="entry name" value="Sigma70_r2"/>
    <property type="match status" value="1"/>
</dbReference>
<evidence type="ECO:0000256" key="4">
    <source>
        <dbReference type="ARBA" id="ARBA00023163"/>
    </source>
</evidence>
<dbReference type="CDD" id="cd06171">
    <property type="entry name" value="Sigma70_r4"/>
    <property type="match status" value="1"/>
</dbReference>
<dbReference type="InterPro" id="IPR007624">
    <property type="entry name" value="RNA_pol_sigma70_r3"/>
</dbReference>
<feature type="domain" description="RNA polymerase sigma-70 region 4" evidence="8">
    <location>
        <begin position="199"/>
        <end position="247"/>
    </location>
</feature>
<keyword evidence="1" id="KW-0805">Transcription regulation</keyword>
<gene>
    <name evidence="9" type="ORF">Col01nite_31800</name>
</gene>
<protein>
    <submittedName>
        <fullName evidence="9">Uncharacterized protein</fullName>
    </submittedName>
</protein>
<proteinExistence type="predicted"/>
<reference evidence="9 10" key="1">
    <citation type="submission" date="2021-01" db="EMBL/GenBank/DDBJ databases">
        <title>Whole genome shotgun sequence of Cellulomonas oligotrophica NBRC 109435.</title>
        <authorList>
            <person name="Komaki H."/>
            <person name="Tamura T."/>
        </authorList>
    </citation>
    <scope>NUCLEOTIDE SEQUENCE [LARGE SCALE GENOMIC DNA]</scope>
    <source>
        <strain evidence="9 10">NBRC 109435</strain>
    </source>
</reference>
<organism evidence="9 10">
    <name type="scientific">Cellulomonas oligotrophica</name>
    <dbReference type="NCBI Taxonomy" id="931536"/>
    <lineage>
        <taxon>Bacteria</taxon>
        <taxon>Bacillati</taxon>
        <taxon>Actinomycetota</taxon>
        <taxon>Actinomycetes</taxon>
        <taxon>Micrococcales</taxon>
        <taxon>Cellulomonadaceae</taxon>
        <taxon>Cellulomonas</taxon>
    </lineage>
</organism>
<dbReference type="PANTHER" id="PTHR30385">
    <property type="entry name" value="SIGMA FACTOR F FLAGELLAR"/>
    <property type="match status" value="1"/>
</dbReference>
<dbReference type="InterPro" id="IPR013325">
    <property type="entry name" value="RNA_pol_sigma_r2"/>
</dbReference>
<dbReference type="InterPro" id="IPR007630">
    <property type="entry name" value="RNA_pol_sigma70_r4"/>
</dbReference>
<feature type="domain" description="RNA polymerase sigma-70 region 2" evidence="7">
    <location>
        <begin position="53"/>
        <end position="108"/>
    </location>
</feature>
<dbReference type="SUPFAM" id="SSF88946">
    <property type="entry name" value="Sigma2 domain of RNA polymerase sigma factors"/>
    <property type="match status" value="1"/>
</dbReference>
<evidence type="ECO:0000256" key="5">
    <source>
        <dbReference type="SAM" id="MobiDB-lite"/>
    </source>
</evidence>
<evidence type="ECO:0000313" key="9">
    <source>
        <dbReference type="EMBL" id="GIG34021.1"/>
    </source>
</evidence>
<evidence type="ECO:0000256" key="1">
    <source>
        <dbReference type="ARBA" id="ARBA00023015"/>
    </source>
</evidence>
<dbReference type="Pfam" id="PF04545">
    <property type="entry name" value="Sigma70_r4"/>
    <property type="match status" value="1"/>
</dbReference>
<evidence type="ECO:0000259" key="6">
    <source>
        <dbReference type="Pfam" id="PF04539"/>
    </source>
</evidence>
<dbReference type="InterPro" id="IPR007627">
    <property type="entry name" value="RNA_pol_sigma70_r2"/>
</dbReference>
<dbReference type="Pfam" id="PF04539">
    <property type="entry name" value="Sigma70_r3"/>
    <property type="match status" value="1"/>
</dbReference>
<name>A0ABQ4DE68_9CELL</name>
<dbReference type="InterPro" id="IPR014284">
    <property type="entry name" value="RNA_pol_sigma-70_dom"/>
</dbReference>
<dbReference type="Proteomes" id="UP000618382">
    <property type="component" value="Unassembled WGS sequence"/>
</dbReference>
<dbReference type="InterPro" id="IPR013324">
    <property type="entry name" value="RNA_pol_sigma_r3/r4-like"/>
</dbReference>
<comment type="caution">
    <text evidence="9">The sequence shown here is derived from an EMBL/GenBank/DDBJ whole genome shotgun (WGS) entry which is preliminary data.</text>
</comment>
<feature type="region of interest" description="Disordered" evidence="5">
    <location>
        <begin position="1"/>
        <end position="30"/>
    </location>
</feature>
<evidence type="ECO:0000259" key="8">
    <source>
        <dbReference type="Pfam" id="PF04545"/>
    </source>
</evidence>